<comment type="caution">
    <text evidence="10">The sequence shown here is derived from an EMBL/GenBank/DDBJ whole genome shotgun (WGS) entry which is preliminary data.</text>
</comment>
<evidence type="ECO:0000256" key="5">
    <source>
        <dbReference type="ARBA" id="ARBA00022692"/>
    </source>
</evidence>
<evidence type="ECO:0000256" key="6">
    <source>
        <dbReference type="ARBA" id="ARBA00022989"/>
    </source>
</evidence>
<reference evidence="10" key="1">
    <citation type="submission" date="2023-05" db="EMBL/GenBank/DDBJ databases">
        <title>Genomic Catalog of Human Bladder Bacteria.</title>
        <authorList>
            <person name="Du J."/>
        </authorList>
    </citation>
    <scope>NUCLEOTIDE SEQUENCE</scope>
    <source>
        <strain evidence="10">UMB1304A</strain>
    </source>
</reference>
<keyword evidence="5 9" id="KW-0812">Transmembrane</keyword>
<evidence type="ECO:0000256" key="2">
    <source>
        <dbReference type="ARBA" id="ARBA00005658"/>
    </source>
</evidence>
<evidence type="ECO:0000256" key="9">
    <source>
        <dbReference type="SAM" id="Phobius"/>
    </source>
</evidence>
<keyword evidence="6 9" id="KW-1133">Transmembrane helix</keyword>
<keyword evidence="7 9" id="KW-0472">Membrane</keyword>
<feature type="transmembrane region" description="Helical" evidence="9">
    <location>
        <begin position="247"/>
        <end position="266"/>
    </location>
</feature>
<dbReference type="Pfam" id="PF02028">
    <property type="entry name" value="BCCT"/>
    <property type="match status" value="1"/>
</dbReference>
<dbReference type="GO" id="GO:0005886">
    <property type="term" value="C:plasma membrane"/>
    <property type="evidence" value="ECO:0007669"/>
    <property type="project" value="UniProtKB-SubCell"/>
</dbReference>
<feature type="transmembrane region" description="Helical" evidence="9">
    <location>
        <begin position="278"/>
        <end position="301"/>
    </location>
</feature>
<dbReference type="GO" id="GO:0022857">
    <property type="term" value="F:transmembrane transporter activity"/>
    <property type="evidence" value="ECO:0007669"/>
    <property type="project" value="InterPro"/>
</dbReference>
<feature type="transmembrane region" description="Helical" evidence="9">
    <location>
        <begin position="490"/>
        <end position="510"/>
    </location>
</feature>
<feature type="transmembrane region" description="Helical" evidence="9">
    <location>
        <begin position="362"/>
        <end position="386"/>
    </location>
</feature>
<evidence type="ECO:0000256" key="1">
    <source>
        <dbReference type="ARBA" id="ARBA00004651"/>
    </source>
</evidence>
<organism evidence="10 11">
    <name type="scientific">Trueperella bernardiae</name>
    <dbReference type="NCBI Taxonomy" id="59561"/>
    <lineage>
        <taxon>Bacteria</taxon>
        <taxon>Bacillati</taxon>
        <taxon>Actinomycetota</taxon>
        <taxon>Actinomycetes</taxon>
        <taxon>Actinomycetales</taxon>
        <taxon>Actinomycetaceae</taxon>
        <taxon>Trueperella</taxon>
    </lineage>
</organism>
<feature type="transmembrane region" description="Helical" evidence="9">
    <location>
        <begin position="199"/>
        <end position="227"/>
    </location>
</feature>
<comment type="similarity">
    <text evidence="2">Belongs to the BCCT transporter (TC 2.A.15) family.</text>
</comment>
<evidence type="ECO:0000256" key="3">
    <source>
        <dbReference type="ARBA" id="ARBA00022448"/>
    </source>
</evidence>
<feature type="region of interest" description="Disordered" evidence="8">
    <location>
        <begin position="1"/>
        <end position="21"/>
    </location>
</feature>
<proteinExistence type="inferred from homology"/>
<gene>
    <name evidence="10" type="ORF">QP858_08135</name>
</gene>
<dbReference type="AlphaFoldDB" id="A0AAW6ZNI9"/>
<dbReference type="PANTHER" id="PTHR30047:SF7">
    <property type="entry name" value="HIGH-AFFINITY CHOLINE TRANSPORT PROTEIN"/>
    <property type="match status" value="1"/>
</dbReference>
<sequence>MMPQRATRDKPAHSAPAHPAPAQRVKRTVFVGSAAIILAIAAWAFVDTGSAADALGAATGWIGQWFGWFYILMATVVVIFVLVVAFSRYGHLRLGPSDSRPEFSTFAWGSMLFAAGIGTDIIFFSVAEPIAQYMAPPRVAAQSLEAAEQAPVWTIFHYGLTGWGMYALMGMILGYFSYRHGRRLAVRSALEPVFGPRVYGVLGDVVDIAAILGTVFGVATTLGIGVVQINVGLEIIFGVGKGLPAQVALIVVAVVMAGISAVSGVARGIKILSQLNVFLAILTVVWVLVGGRTSFLLNAIVMNVGDVLAMFPGMTLDTMAFSDADAWKAAWTLFFWAWWVAWASFVGMFLARISRGRTLRQFIIGCLTVPFLYVAVWISIFGNAALDRVIHDDDLAFAHATLEVPEFGFYSLLEGMPAARVVMMIATVVAFLFYVTSADSGSLVMANLSSDLPTPRTDARPWLRIFWAATTGVLTIGMLVVGGIPALQSATVIMGLPFAIVMVVAMMGFYRTIHDDVDRAGQPSPES</sequence>
<evidence type="ECO:0000313" key="10">
    <source>
        <dbReference type="EMBL" id="MDK8602423.1"/>
    </source>
</evidence>
<feature type="transmembrane region" description="Helical" evidence="9">
    <location>
        <begin position="28"/>
        <end position="46"/>
    </location>
</feature>
<dbReference type="RefSeq" id="WP_068538577.1">
    <property type="nucleotide sequence ID" value="NZ_JASPDQ010000021.1"/>
</dbReference>
<accession>A0AAW6ZNI9</accession>
<evidence type="ECO:0000256" key="8">
    <source>
        <dbReference type="SAM" id="MobiDB-lite"/>
    </source>
</evidence>
<dbReference type="NCBIfam" id="TIGR00842">
    <property type="entry name" value="bcct"/>
    <property type="match status" value="1"/>
</dbReference>
<feature type="transmembrane region" description="Helical" evidence="9">
    <location>
        <begin position="155"/>
        <end position="178"/>
    </location>
</feature>
<dbReference type="PROSITE" id="PS01303">
    <property type="entry name" value="BCCT"/>
    <property type="match status" value="1"/>
</dbReference>
<dbReference type="Proteomes" id="UP001225576">
    <property type="component" value="Unassembled WGS sequence"/>
</dbReference>
<evidence type="ECO:0000256" key="7">
    <source>
        <dbReference type="ARBA" id="ARBA00023136"/>
    </source>
</evidence>
<dbReference type="InterPro" id="IPR018093">
    <property type="entry name" value="BCCT_CS"/>
</dbReference>
<feature type="transmembrane region" description="Helical" evidence="9">
    <location>
        <begin position="66"/>
        <end position="86"/>
    </location>
</feature>
<feature type="transmembrane region" description="Helical" evidence="9">
    <location>
        <begin position="465"/>
        <end position="484"/>
    </location>
</feature>
<keyword evidence="4" id="KW-1003">Cell membrane</keyword>
<name>A0AAW6ZNI9_9ACTO</name>
<feature type="compositionally biased region" description="Basic and acidic residues" evidence="8">
    <location>
        <begin position="1"/>
        <end position="12"/>
    </location>
</feature>
<feature type="transmembrane region" description="Helical" evidence="9">
    <location>
        <begin position="329"/>
        <end position="350"/>
    </location>
</feature>
<comment type="subcellular location">
    <subcellularLocation>
        <location evidence="1">Cell membrane</location>
        <topology evidence="1">Multi-pass membrane protein</topology>
    </subcellularLocation>
</comment>
<feature type="transmembrane region" description="Helical" evidence="9">
    <location>
        <begin position="106"/>
        <end position="127"/>
    </location>
</feature>
<dbReference type="PANTHER" id="PTHR30047">
    <property type="entry name" value="HIGH-AFFINITY CHOLINE TRANSPORT PROTEIN-RELATED"/>
    <property type="match status" value="1"/>
</dbReference>
<dbReference type="InterPro" id="IPR000060">
    <property type="entry name" value="BCCT_transptr"/>
</dbReference>
<protein>
    <submittedName>
        <fullName evidence="10">BCCT family transporter</fullName>
    </submittedName>
</protein>
<feature type="transmembrane region" description="Helical" evidence="9">
    <location>
        <begin position="417"/>
        <end position="435"/>
    </location>
</feature>
<keyword evidence="3" id="KW-0813">Transport</keyword>
<dbReference type="EMBL" id="JASPDQ010000021">
    <property type="protein sequence ID" value="MDK8602423.1"/>
    <property type="molecule type" value="Genomic_DNA"/>
</dbReference>
<evidence type="ECO:0000313" key="11">
    <source>
        <dbReference type="Proteomes" id="UP001225576"/>
    </source>
</evidence>
<evidence type="ECO:0000256" key="4">
    <source>
        <dbReference type="ARBA" id="ARBA00022475"/>
    </source>
</evidence>